<keyword evidence="8" id="KW-1185">Reference proteome</keyword>
<feature type="transmembrane region" description="Helical" evidence="6">
    <location>
        <begin position="223"/>
        <end position="242"/>
    </location>
</feature>
<feature type="transmembrane region" description="Helical" evidence="6">
    <location>
        <begin position="524"/>
        <end position="543"/>
    </location>
</feature>
<evidence type="ECO:0000313" key="8">
    <source>
        <dbReference type="Proteomes" id="UP000708208"/>
    </source>
</evidence>
<feature type="transmembrane region" description="Helical" evidence="6">
    <location>
        <begin position="306"/>
        <end position="325"/>
    </location>
</feature>
<feature type="transmembrane region" description="Helical" evidence="6">
    <location>
        <begin position="198"/>
        <end position="217"/>
    </location>
</feature>
<gene>
    <name evidence="7" type="ORF">AFUS01_LOCUS42319</name>
</gene>
<dbReference type="InterPro" id="IPR013604">
    <property type="entry name" value="7TM_chemorcpt"/>
</dbReference>
<evidence type="ECO:0000256" key="6">
    <source>
        <dbReference type="SAM" id="Phobius"/>
    </source>
</evidence>
<accession>A0A8J2M5B9</accession>
<evidence type="ECO:0000256" key="4">
    <source>
        <dbReference type="ARBA" id="ARBA00022989"/>
    </source>
</evidence>
<evidence type="ECO:0000256" key="2">
    <source>
        <dbReference type="ARBA" id="ARBA00022475"/>
    </source>
</evidence>
<reference evidence="7" key="1">
    <citation type="submission" date="2021-06" db="EMBL/GenBank/DDBJ databases">
        <authorList>
            <person name="Hodson N. C."/>
            <person name="Mongue J. A."/>
            <person name="Jaron S. K."/>
        </authorList>
    </citation>
    <scope>NUCLEOTIDE SEQUENCE</scope>
</reference>
<keyword evidence="2" id="KW-1003">Cell membrane</keyword>
<feature type="transmembrane region" description="Helical" evidence="6">
    <location>
        <begin position="337"/>
        <end position="355"/>
    </location>
</feature>
<comment type="subcellular location">
    <subcellularLocation>
        <location evidence="1">Cell membrane</location>
        <topology evidence="1">Multi-pass membrane protein</topology>
    </subcellularLocation>
</comment>
<protein>
    <recommendedName>
        <fullName evidence="9">Gustatory receptor</fullName>
    </recommendedName>
</protein>
<feature type="transmembrane region" description="Helical" evidence="6">
    <location>
        <begin position="744"/>
        <end position="762"/>
    </location>
</feature>
<evidence type="ECO:0000256" key="3">
    <source>
        <dbReference type="ARBA" id="ARBA00022692"/>
    </source>
</evidence>
<dbReference type="EMBL" id="CAJVCH010566177">
    <property type="protein sequence ID" value="CAG7832640.1"/>
    <property type="molecule type" value="Genomic_DNA"/>
</dbReference>
<organism evidence="7 8">
    <name type="scientific">Allacma fusca</name>
    <dbReference type="NCBI Taxonomy" id="39272"/>
    <lineage>
        <taxon>Eukaryota</taxon>
        <taxon>Metazoa</taxon>
        <taxon>Ecdysozoa</taxon>
        <taxon>Arthropoda</taxon>
        <taxon>Hexapoda</taxon>
        <taxon>Collembola</taxon>
        <taxon>Symphypleona</taxon>
        <taxon>Sminthuridae</taxon>
        <taxon>Allacma</taxon>
    </lineage>
</organism>
<dbReference type="GO" id="GO:0005886">
    <property type="term" value="C:plasma membrane"/>
    <property type="evidence" value="ECO:0007669"/>
    <property type="project" value="UniProtKB-SubCell"/>
</dbReference>
<sequence length="771" mass="87259">MVDSEFTPGGNEIAAEIWPILFWSKLLGNCPIVTPEVTNIKSPAEIHTAEGNENCQYRFYPKISLTAALNAVLISCFTLFSALFIINVVFQHPFLIHSMVNYGEFPKFAEPRNGTLSSFYSETQIVFMKTVISLLVHGFHQIYQIVQIVFAWACVVELAEFLNSWTYYSSEFNNLFGHLSMSVEKCVLPGIRIFRRRLLLYYVAIPTFLLTPMFVFIGFTVQGWGGLCILSIAIQLVPRALLEDSKCLITYKALQQTFAGIRQGIELTTKTNIALQPSTVKAWKNLIEFTRLQCQRAGKMQSSLQLLVLCLTVLTITVFVFSLFVQKALDPVQQNTMFLILCVGFSAKLVGRLYFKIVLAETITAEEQNICNALSKLNMGFETSDILLYLQVQQILILLQQSPISISYSGYAVLKKSLLLGLHVLTLRYNYSLKFVSSKESNSSSYSDSQIKLVSIAAKVLSSGFLQSFQIYEIWFAWTTAGELVNFLNCWAFFAKQFDQCFREINITVQSAFIPNLRKVRRKLFIFLGVIPVFTLLPFYLIVNQASQRLTYISLVSVGLQLIPRRFLEEGKIYMMFAILQESYAQIGYGITTWAQRGAKIDAAVVQFWKRLIIFIRAQCNLVSKIHSGLELVLSFYSMVGVTVLVFILINYTALESNGRNLGFLSLSACFTIALLLRLYAKCSMAEEITVQEQKVSNLLCNLSAERDSCDVPLQLQFQQIYSLLQQSPITINMGSYGTLNKRLVLTVFGQVVTYLIVLLQLNSSMRNIEN</sequence>
<feature type="transmembrane region" description="Helical" evidence="6">
    <location>
        <begin position="662"/>
        <end position="681"/>
    </location>
</feature>
<dbReference type="Pfam" id="PF08395">
    <property type="entry name" value="7tm_7"/>
    <property type="match status" value="1"/>
</dbReference>
<keyword evidence="4 6" id="KW-1133">Transmembrane helix</keyword>
<proteinExistence type="predicted"/>
<keyword evidence="3 6" id="KW-0812">Transmembrane</keyword>
<comment type="caution">
    <text evidence="7">The sequence shown here is derived from an EMBL/GenBank/DDBJ whole genome shotgun (WGS) entry which is preliminary data.</text>
</comment>
<feature type="transmembrane region" description="Helical" evidence="6">
    <location>
        <begin position="67"/>
        <end position="90"/>
    </location>
</feature>
<dbReference type="AlphaFoldDB" id="A0A8J2M5B9"/>
<dbReference type="GO" id="GO:0050909">
    <property type="term" value="P:sensory perception of taste"/>
    <property type="evidence" value="ECO:0007669"/>
    <property type="project" value="InterPro"/>
</dbReference>
<dbReference type="OrthoDB" id="6366728at2759"/>
<name>A0A8J2M5B9_9HEXA</name>
<feature type="transmembrane region" description="Helical" evidence="6">
    <location>
        <begin position="632"/>
        <end position="650"/>
    </location>
</feature>
<evidence type="ECO:0000256" key="1">
    <source>
        <dbReference type="ARBA" id="ARBA00004651"/>
    </source>
</evidence>
<evidence type="ECO:0008006" key="9">
    <source>
        <dbReference type="Google" id="ProtNLM"/>
    </source>
</evidence>
<evidence type="ECO:0000313" key="7">
    <source>
        <dbReference type="EMBL" id="CAG7832640.1"/>
    </source>
</evidence>
<evidence type="ECO:0000256" key="5">
    <source>
        <dbReference type="ARBA" id="ARBA00023136"/>
    </source>
</evidence>
<dbReference type="Proteomes" id="UP000708208">
    <property type="component" value="Unassembled WGS sequence"/>
</dbReference>
<keyword evidence="5 6" id="KW-0472">Membrane</keyword>